<protein>
    <submittedName>
        <fullName evidence="1">42194_t:CDS:1</fullName>
    </submittedName>
</protein>
<gene>
    <name evidence="1" type="ORF">GMARGA_LOCUS17621</name>
</gene>
<feature type="non-terminal residue" evidence="1">
    <location>
        <position position="151"/>
    </location>
</feature>
<evidence type="ECO:0000313" key="2">
    <source>
        <dbReference type="Proteomes" id="UP000789901"/>
    </source>
</evidence>
<accession>A0ABN7VEE0</accession>
<organism evidence="1 2">
    <name type="scientific">Gigaspora margarita</name>
    <dbReference type="NCBI Taxonomy" id="4874"/>
    <lineage>
        <taxon>Eukaryota</taxon>
        <taxon>Fungi</taxon>
        <taxon>Fungi incertae sedis</taxon>
        <taxon>Mucoromycota</taxon>
        <taxon>Glomeromycotina</taxon>
        <taxon>Glomeromycetes</taxon>
        <taxon>Diversisporales</taxon>
        <taxon>Gigasporaceae</taxon>
        <taxon>Gigaspora</taxon>
    </lineage>
</organism>
<sequence length="151" mass="17004">MSQNKDKLVIVEDETLSSTNSDVKQIQKTGQANFETNFGCLFMDLLSEAKKRCRLDGLDNLEKEKKIELDKDSKPASNYNSSKFNFEAFSNEFGGVPSDDMGSRLKTSSNFIPPRMHAAMNKMPSSCGFQEGIWKKPLLSGDVKYVYLARQ</sequence>
<proteinExistence type="predicted"/>
<dbReference type="Proteomes" id="UP000789901">
    <property type="component" value="Unassembled WGS sequence"/>
</dbReference>
<name>A0ABN7VEE0_GIGMA</name>
<dbReference type="EMBL" id="CAJVQB010013471">
    <property type="protein sequence ID" value="CAG8762316.1"/>
    <property type="molecule type" value="Genomic_DNA"/>
</dbReference>
<evidence type="ECO:0000313" key="1">
    <source>
        <dbReference type="EMBL" id="CAG8762316.1"/>
    </source>
</evidence>
<comment type="caution">
    <text evidence="1">The sequence shown here is derived from an EMBL/GenBank/DDBJ whole genome shotgun (WGS) entry which is preliminary data.</text>
</comment>
<reference evidence="1 2" key="1">
    <citation type="submission" date="2021-06" db="EMBL/GenBank/DDBJ databases">
        <authorList>
            <person name="Kallberg Y."/>
            <person name="Tangrot J."/>
            <person name="Rosling A."/>
        </authorList>
    </citation>
    <scope>NUCLEOTIDE SEQUENCE [LARGE SCALE GENOMIC DNA]</scope>
    <source>
        <strain evidence="1 2">120-4 pot B 10/14</strain>
    </source>
</reference>
<keyword evidence="2" id="KW-1185">Reference proteome</keyword>